<sequence>MLSSASGVRILINKYAIDGSKGESVMRRVRTRWNALSLARKSTVVFTLLSALILVSSRLLPVARFLASERMDHRCDSHGDCVRFIVLSRPPILVITSLGEAKRMGRTLKTASAQAKR</sequence>
<comment type="caution">
    <text evidence="1">The sequence shown here is derived from an EMBL/GenBank/DDBJ whole genome shotgun (WGS) entry which is preliminary data.</text>
</comment>
<dbReference type="EMBL" id="PXYX01000158">
    <property type="protein sequence ID" value="PSR20268.1"/>
    <property type="molecule type" value="Genomic_DNA"/>
</dbReference>
<name>A0A2T2WDF7_SULTH</name>
<reference evidence="1 2" key="1">
    <citation type="journal article" date="2014" name="BMC Genomics">
        <title>Comparison of environmental and isolate Sulfobacillus genomes reveals diverse carbon, sulfur, nitrogen, and hydrogen metabolisms.</title>
        <authorList>
            <person name="Justice N.B."/>
            <person name="Norman A."/>
            <person name="Brown C.T."/>
            <person name="Singh A."/>
            <person name="Thomas B.C."/>
            <person name="Banfield J.F."/>
        </authorList>
    </citation>
    <scope>NUCLEOTIDE SEQUENCE [LARGE SCALE GENOMIC DNA]</scope>
    <source>
        <strain evidence="1">AMDSBA5</strain>
    </source>
</reference>
<evidence type="ECO:0000313" key="1">
    <source>
        <dbReference type="EMBL" id="PSR20268.1"/>
    </source>
</evidence>
<evidence type="ECO:0000313" key="2">
    <source>
        <dbReference type="Proteomes" id="UP000242705"/>
    </source>
</evidence>
<organism evidence="1 2">
    <name type="scientific">Sulfobacillus thermosulfidooxidans</name>
    <dbReference type="NCBI Taxonomy" id="28034"/>
    <lineage>
        <taxon>Bacteria</taxon>
        <taxon>Bacillati</taxon>
        <taxon>Bacillota</taxon>
        <taxon>Clostridia</taxon>
        <taxon>Eubacteriales</taxon>
        <taxon>Clostridiales Family XVII. Incertae Sedis</taxon>
        <taxon>Sulfobacillus</taxon>
    </lineage>
</organism>
<dbReference type="Proteomes" id="UP000242705">
    <property type="component" value="Unassembled WGS sequence"/>
</dbReference>
<dbReference type="AlphaFoldDB" id="A0A2T2WDF7"/>
<accession>A0A2T2WDF7</accession>
<gene>
    <name evidence="1" type="ORF">C7B47_18170</name>
</gene>
<protein>
    <submittedName>
        <fullName evidence="1">Uncharacterized protein</fullName>
    </submittedName>
</protein>
<proteinExistence type="predicted"/>